<evidence type="ECO:0000313" key="2">
    <source>
        <dbReference type="EMBL" id="PSR82526.1"/>
    </source>
</evidence>
<feature type="region of interest" description="Disordered" evidence="1">
    <location>
        <begin position="19"/>
        <end position="55"/>
    </location>
</feature>
<dbReference type="OrthoDB" id="3502863at2759"/>
<feature type="compositionally biased region" description="Basic and acidic residues" evidence="1">
    <location>
        <begin position="42"/>
        <end position="55"/>
    </location>
</feature>
<dbReference type="EMBL" id="KZ678475">
    <property type="protein sequence ID" value="PSR82526.1"/>
    <property type="molecule type" value="Genomic_DNA"/>
</dbReference>
<protein>
    <submittedName>
        <fullName evidence="2">Uncharacterized protein</fullName>
    </submittedName>
</protein>
<keyword evidence="3" id="KW-1185">Reference proteome</keyword>
<accession>A0A2T3A445</accession>
<proteinExistence type="predicted"/>
<evidence type="ECO:0000313" key="3">
    <source>
        <dbReference type="Proteomes" id="UP000241462"/>
    </source>
</evidence>
<dbReference type="InParanoid" id="A0A2T3A445"/>
<dbReference type="AlphaFoldDB" id="A0A2T3A445"/>
<organism evidence="2 3">
    <name type="scientific">Coniella lustricola</name>
    <dbReference type="NCBI Taxonomy" id="2025994"/>
    <lineage>
        <taxon>Eukaryota</taxon>
        <taxon>Fungi</taxon>
        <taxon>Dikarya</taxon>
        <taxon>Ascomycota</taxon>
        <taxon>Pezizomycotina</taxon>
        <taxon>Sordariomycetes</taxon>
        <taxon>Sordariomycetidae</taxon>
        <taxon>Diaporthales</taxon>
        <taxon>Schizoparmaceae</taxon>
        <taxon>Coniella</taxon>
    </lineage>
</organism>
<evidence type="ECO:0000256" key="1">
    <source>
        <dbReference type="SAM" id="MobiDB-lite"/>
    </source>
</evidence>
<gene>
    <name evidence="2" type="ORF">BD289DRAFT_437180</name>
</gene>
<dbReference type="Proteomes" id="UP000241462">
    <property type="component" value="Unassembled WGS sequence"/>
</dbReference>
<sequence>MSPSEFQTIDLPAITVNGQAMPAEPESVHARQPDAMQPMDPARPHQDKPTELRGGERSQMCPGRFCFIIPCPLPCDFCIC</sequence>
<name>A0A2T3A445_9PEZI</name>
<reference evidence="2 3" key="1">
    <citation type="journal article" date="2018" name="Mycol. Prog.">
        <title>Coniella lustricola, a new species from submerged detritus.</title>
        <authorList>
            <person name="Raudabaugh D.B."/>
            <person name="Iturriaga T."/>
            <person name="Carver A."/>
            <person name="Mondo S."/>
            <person name="Pangilinan J."/>
            <person name="Lipzen A."/>
            <person name="He G."/>
            <person name="Amirebrahimi M."/>
            <person name="Grigoriev I.V."/>
            <person name="Miller A.N."/>
        </authorList>
    </citation>
    <scope>NUCLEOTIDE SEQUENCE [LARGE SCALE GENOMIC DNA]</scope>
    <source>
        <strain evidence="2 3">B22-T-1</strain>
    </source>
</reference>